<dbReference type="EMBL" id="JAFNEN010000076">
    <property type="protein sequence ID" value="KAG8195880.1"/>
    <property type="molecule type" value="Genomic_DNA"/>
</dbReference>
<evidence type="ECO:0000313" key="3">
    <source>
        <dbReference type="Proteomes" id="UP000827092"/>
    </source>
</evidence>
<protein>
    <submittedName>
        <fullName evidence="2">Uncharacterized protein</fullName>
    </submittedName>
</protein>
<organism evidence="2 3">
    <name type="scientific">Oedothorax gibbosus</name>
    <dbReference type="NCBI Taxonomy" id="931172"/>
    <lineage>
        <taxon>Eukaryota</taxon>
        <taxon>Metazoa</taxon>
        <taxon>Ecdysozoa</taxon>
        <taxon>Arthropoda</taxon>
        <taxon>Chelicerata</taxon>
        <taxon>Arachnida</taxon>
        <taxon>Araneae</taxon>
        <taxon>Araneomorphae</taxon>
        <taxon>Entelegynae</taxon>
        <taxon>Araneoidea</taxon>
        <taxon>Linyphiidae</taxon>
        <taxon>Erigoninae</taxon>
        <taxon>Oedothorax</taxon>
    </lineage>
</organism>
<keyword evidence="3" id="KW-1185">Reference proteome</keyword>
<gene>
    <name evidence="2" type="ORF">JTE90_001118</name>
</gene>
<sequence>MKSALLFCLLAVSLFACVQSQYSQCETTADCRPGHYCVGMFFKSCIRYLEEGDMCLWFFGPQCSPELVCEMFICEPRNGTATTTTTPQA</sequence>
<dbReference type="PROSITE" id="PS51257">
    <property type="entry name" value="PROKAR_LIPOPROTEIN"/>
    <property type="match status" value="1"/>
</dbReference>
<dbReference type="Proteomes" id="UP000827092">
    <property type="component" value="Unassembled WGS sequence"/>
</dbReference>
<comment type="caution">
    <text evidence="2">The sequence shown here is derived from an EMBL/GenBank/DDBJ whole genome shotgun (WGS) entry which is preliminary data.</text>
</comment>
<evidence type="ECO:0000313" key="2">
    <source>
        <dbReference type="EMBL" id="KAG8195880.1"/>
    </source>
</evidence>
<feature type="chain" id="PRO_5043933261" evidence="1">
    <location>
        <begin position="21"/>
        <end position="89"/>
    </location>
</feature>
<reference evidence="2 3" key="1">
    <citation type="journal article" date="2022" name="Nat. Ecol. Evol.">
        <title>A masculinizing supergene underlies an exaggerated male reproductive morph in a spider.</title>
        <authorList>
            <person name="Hendrickx F."/>
            <person name="De Corte Z."/>
            <person name="Sonet G."/>
            <person name="Van Belleghem S.M."/>
            <person name="Kostlbacher S."/>
            <person name="Vangestel C."/>
        </authorList>
    </citation>
    <scope>NUCLEOTIDE SEQUENCE [LARGE SCALE GENOMIC DNA]</scope>
    <source>
        <strain evidence="2">W744_W776</strain>
    </source>
</reference>
<evidence type="ECO:0000256" key="1">
    <source>
        <dbReference type="SAM" id="SignalP"/>
    </source>
</evidence>
<accession>A0AAV6VGZ9</accession>
<dbReference type="AlphaFoldDB" id="A0AAV6VGZ9"/>
<feature type="signal peptide" evidence="1">
    <location>
        <begin position="1"/>
        <end position="20"/>
    </location>
</feature>
<keyword evidence="1" id="KW-0732">Signal</keyword>
<name>A0AAV6VGZ9_9ARAC</name>
<proteinExistence type="predicted"/>